<reference evidence="1" key="1">
    <citation type="journal article" date="2023" name="PLoS Negl. Trop. Dis.">
        <title>A genome sequence for Biomphalaria pfeifferi, the major vector snail for the human-infecting parasite Schistosoma mansoni.</title>
        <authorList>
            <person name="Bu L."/>
            <person name="Lu L."/>
            <person name="Laidemitt M.R."/>
            <person name="Zhang S.M."/>
            <person name="Mutuku M."/>
            <person name="Mkoji G."/>
            <person name="Steinauer M."/>
            <person name="Loker E.S."/>
        </authorList>
    </citation>
    <scope>NUCLEOTIDE SEQUENCE</scope>
    <source>
        <strain evidence="1">KasaAsao</strain>
    </source>
</reference>
<accession>A0AAD8BL39</accession>
<name>A0AAD8BL39_BIOPF</name>
<organism evidence="1 2">
    <name type="scientific">Biomphalaria pfeifferi</name>
    <name type="common">Bloodfluke planorb</name>
    <name type="synonym">Freshwater snail</name>
    <dbReference type="NCBI Taxonomy" id="112525"/>
    <lineage>
        <taxon>Eukaryota</taxon>
        <taxon>Metazoa</taxon>
        <taxon>Spiralia</taxon>
        <taxon>Lophotrochozoa</taxon>
        <taxon>Mollusca</taxon>
        <taxon>Gastropoda</taxon>
        <taxon>Heterobranchia</taxon>
        <taxon>Euthyneura</taxon>
        <taxon>Panpulmonata</taxon>
        <taxon>Hygrophila</taxon>
        <taxon>Lymnaeoidea</taxon>
        <taxon>Planorbidae</taxon>
        <taxon>Biomphalaria</taxon>
    </lineage>
</organism>
<dbReference type="EMBL" id="JASAOG010000064">
    <property type="protein sequence ID" value="KAK0056063.1"/>
    <property type="molecule type" value="Genomic_DNA"/>
</dbReference>
<dbReference type="AlphaFoldDB" id="A0AAD8BL39"/>
<protein>
    <submittedName>
        <fullName evidence="1">Uncharacterized protein</fullName>
    </submittedName>
</protein>
<keyword evidence="2" id="KW-1185">Reference proteome</keyword>
<reference evidence="1" key="2">
    <citation type="submission" date="2023-04" db="EMBL/GenBank/DDBJ databases">
        <authorList>
            <person name="Bu L."/>
            <person name="Lu L."/>
            <person name="Laidemitt M.R."/>
            <person name="Zhang S.M."/>
            <person name="Mutuku M."/>
            <person name="Mkoji G."/>
            <person name="Steinauer M."/>
            <person name="Loker E.S."/>
        </authorList>
    </citation>
    <scope>NUCLEOTIDE SEQUENCE</scope>
    <source>
        <strain evidence="1">KasaAsao</strain>
        <tissue evidence="1">Whole Snail</tissue>
    </source>
</reference>
<evidence type="ECO:0000313" key="1">
    <source>
        <dbReference type="EMBL" id="KAK0056063.1"/>
    </source>
</evidence>
<evidence type="ECO:0000313" key="2">
    <source>
        <dbReference type="Proteomes" id="UP001233172"/>
    </source>
</evidence>
<dbReference type="Proteomes" id="UP001233172">
    <property type="component" value="Unassembled WGS sequence"/>
</dbReference>
<proteinExistence type="predicted"/>
<sequence length="82" mass="8815">MGSQDSVIGPYGHTFFFPDIMGSQNSVTSRIVNVDTISFSEIMGSQYSVLGPLAHTFSYPVIMGSQDSVTSRIVNGDTISFS</sequence>
<comment type="caution">
    <text evidence="1">The sequence shown here is derived from an EMBL/GenBank/DDBJ whole genome shotgun (WGS) entry which is preliminary data.</text>
</comment>
<gene>
    <name evidence="1" type="ORF">Bpfe_014464</name>
</gene>